<dbReference type="Proteomes" id="UP000663281">
    <property type="component" value="Chromosome"/>
</dbReference>
<dbReference type="InterPro" id="IPR050816">
    <property type="entry name" value="Flavin-dep_Halogenase_NPB"/>
</dbReference>
<dbReference type="InterPro" id="IPR036188">
    <property type="entry name" value="FAD/NAD-bd_sf"/>
</dbReference>
<dbReference type="Gene3D" id="3.50.50.60">
    <property type="entry name" value="FAD/NAD(P)-binding domain"/>
    <property type="match status" value="1"/>
</dbReference>
<dbReference type="Pfam" id="PF04820">
    <property type="entry name" value="Trp_halogenase"/>
    <property type="match status" value="1"/>
</dbReference>
<feature type="binding site" evidence="2">
    <location>
        <position position="343"/>
    </location>
    <ligand>
        <name>FAD</name>
        <dbReference type="ChEBI" id="CHEBI:57692"/>
    </ligand>
</feature>
<keyword evidence="2" id="KW-0274">FAD</keyword>
<proteinExistence type="predicted"/>
<dbReference type="AlphaFoldDB" id="A0A975AIY3"/>
<evidence type="ECO:0000256" key="2">
    <source>
        <dbReference type="PIRSR" id="PIRSR011396-2"/>
    </source>
</evidence>
<dbReference type="GO" id="GO:0004497">
    <property type="term" value="F:monooxygenase activity"/>
    <property type="evidence" value="ECO:0007669"/>
    <property type="project" value="InterPro"/>
</dbReference>
<organism evidence="3 4">
    <name type="scientific">Shewanella cyperi</name>
    <dbReference type="NCBI Taxonomy" id="2814292"/>
    <lineage>
        <taxon>Bacteria</taxon>
        <taxon>Pseudomonadati</taxon>
        <taxon>Pseudomonadota</taxon>
        <taxon>Gammaproteobacteria</taxon>
        <taxon>Alteromonadales</taxon>
        <taxon>Shewanellaceae</taxon>
        <taxon>Shewanella</taxon>
    </lineage>
</organism>
<dbReference type="SUPFAM" id="SSF51905">
    <property type="entry name" value="FAD/NAD(P)-binding domain"/>
    <property type="match status" value="1"/>
</dbReference>
<dbReference type="GO" id="GO:0000166">
    <property type="term" value="F:nucleotide binding"/>
    <property type="evidence" value="ECO:0007669"/>
    <property type="project" value="UniProtKB-KW"/>
</dbReference>
<dbReference type="PIRSF" id="PIRSF011396">
    <property type="entry name" value="Trp_halogenase"/>
    <property type="match status" value="1"/>
</dbReference>
<keyword evidence="2" id="KW-0285">Flavoprotein</keyword>
<keyword evidence="2" id="KW-0547">Nucleotide-binding</keyword>
<feature type="binding site" evidence="2">
    <location>
        <position position="77"/>
    </location>
    <ligand>
        <name>7-chloro-L-tryptophan</name>
        <dbReference type="ChEBI" id="CHEBI:58713"/>
    </ligand>
</feature>
<sequence length="497" mass="55366">MNNGIHKLLIVGGGSAGWMAAALLSRMLPKLSISLVESPLVGTIGVGEASIPPLTHFNQLLGISEAEFIAATQGSYKLGIEFENWGAEGERYMHAFGSIGKSLGATDFHQLWLRQQAAGDSTDFWRYSPNYQAAKANRFSPNAQLQGSPLAPLVHAYHFDAGLYAQMLRRYSENKGVTRIEGHITQVMQQDGRIASVVLDSGQTLSADFFIDCTGLAALLIGKTLATEFEDWGHFLPCDRAIAVPTQRTEPLQPYTRSIAHEAGWQWRIPLQHRTGNGMVYCSEYWSEDEATARLLANLDAPILAEPRLIKFRTGRRQQQWQQNCLALGLASGFLEPLESTSIHLIHSGLVRFIRLFPTDMDGGACREEYNRQSRAEFEQIRDFIILHYHLNRSRHGHSSAFWQHCATMDIPASLKHKLDLFAQGGRVFRHQDELFSEAAWQQVFLGQGLLPAHYHPIADTPAAADLSQYLKDMGKVVDATVAAMPSHTDFLRSLAR</sequence>
<dbReference type="InterPro" id="IPR006905">
    <property type="entry name" value="Flavin_halogenase"/>
</dbReference>
<evidence type="ECO:0000313" key="3">
    <source>
        <dbReference type="EMBL" id="QSX28515.1"/>
    </source>
</evidence>
<feature type="active site" evidence="1">
    <location>
        <position position="77"/>
    </location>
</feature>
<protein>
    <submittedName>
        <fullName evidence="3">Tryptophan 7-halogenase</fullName>
    </submittedName>
</protein>
<gene>
    <name evidence="3" type="ORF">JYB88_09370</name>
</gene>
<feature type="binding site" evidence="2">
    <location>
        <position position="339"/>
    </location>
    <ligand>
        <name>L-tryptophan</name>
        <dbReference type="ChEBI" id="CHEBI:57912"/>
    </ligand>
</feature>
<dbReference type="RefSeq" id="WP_207323937.1">
    <property type="nucleotide sequence ID" value="NZ_CP071504.1"/>
</dbReference>
<dbReference type="PANTHER" id="PTHR43747:SF4">
    <property type="entry name" value="FLAVIN-DEPENDENT TRYPTOPHAN HALOGENASE"/>
    <property type="match status" value="1"/>
</dbReference>
<keyword evidence="4" id="KW-1185">Reference proteome</keyword>
<dbReference type="InterPro" id="IPR033856">
    <property type="entry name" value="Trp_halogen"/>
</dbReference>
<evidence type="ECO:0000313" key="4">
    <source>
        <dbReference type="Proteomes" id="UP000663281"/>
    </source>
</evidence>
<evidence type="ECO:0000256" key="1">
    <source>
        <dbReference type="PIRSR" id="PIRSR011396-1"/>
    </source>
</evidence>
<feature type="binding site" evidence="2">
    <location>
        <begin position="13"/>
        <end position="16"/>
    </location>
    <ligand>
        <name>FAD</name>
        <dbReference type="ChEBI" id="CHEBI:57692"/>
    </ligand>
</feature>
<dbReference type="KEGG" id="scyp:JYB88_09370"/>
<dbReference type="PANTHER" id="PTHR43747">
    <property type="entry name" value="FAD-BINDING PROTEIN"/>
    <property type="match status" value="1"/>
</dbReference>
<name>A0A975AIY3_9GAMM</name>
<accession>A0A975AIY3</accession>
<reference evidence="3 4" key="1">
    <citation type="submission" date="2021-03" db="EMBL/GenBank/DDBJ databases">
        <title>Novel species identification of genus Shewanella.</title>
        <authorList>
            <person name="Liu G."/>
            <person name="Zhang Q."/>
        </authorList>
    </citation>
    <scope>NUCLEOTIDE SEQUENCE [LARGE SCALE GENOMIC DNA]</scope>
    <source>
        <strain evidence="3 4">FJAT-53726</strain>
    </source>
</reference>
<feature type="binding site" evidence="2">
    <location>
        <position position="330"/>
    </location>
    <ligand>
        <name>FAD</name>
        <dbReference type="ChEBI" id="CHEBI:57692"/>
    </ligand>
</feature>
<dbReference type="EMBL" id="CP071504">
    <property type="protein sequence ID" value="QSX28515.1"/>
    <property type="molecule type" value="Genomic_DNA"/>
</dbReference>